<dbReference type="AlphaFoldDB" id="A0A379GFV4"/>
<gene>
    <name evidence="1" type="primary">budC_1</name>
    <name evidence="1" type="ORF">NCTC11938_03722</name>
</gene>
<dbReference type="SUPFAM" id="SSF51735">
    <property type="entry name" value="NAD(P)-binding Rossmann-fold domains"/>
    <property type="match status" value="1"/>
</dbReference>
<accession>A0A379GFV4</accession>
<dbReference type="Gene3D" id="3.40.50.720">
    <property type="entry name" value="NAD(P)-binding Rossmann-like Domain"/>
    <property type="match status" value="1"/>
</dbReference>
<dbReference type="InterPro" id="IPR036291">
    <property type="entry name" value="NAD(P)-bd_dom_sf"/>
</dbReference>
<reference evidence="1 2" key="1">
    <citation type="submission" date="2018-06" db="EMBL/GenBank/DDBJ databases">
        <authorList>
            <consortium name="Pathogen Informatics"/>
            <person name="Doyle S."/>
        </authorList>
    </citation>
    <scope>NUCLEOTIDE SEQUENCE [LARGE SCALE GENOMIC DNA]</scope>
    <source>
        <strain evidence="1 2">NCTC11938</strain>
    </source>
</reference>
<dbReference type="Proteomes" id="UP000254191">
    <property type="component" value="Unassembled WGS sequence"/>
</dbReference>
<protein>
    <submittedName>
        <fullName evidence="1">Acetoin(Diacetyl) reductase</fullName>
        <ecNumber evidence="1">1.-.-.-</ecNumber>
    </submittedName>
</protein>
<name>A0A379GFV4_PROMI</name>
<organism evidence="1 2">
    <name type="scientific">Proteus mirabilis</name>
    <dbReference type="NCBI Taxonomy" id="584"/>
    <lineage>
        <taxon>Bacteria</taxon>
        <taxon>Pseudomonadati</taxon>
        <taxon>Pseudomonadota</taxon>
        <taxon>Gammaproteobacteria</taxon>
        <taxon>Enterobacterales</taxon>
        <taxon>Morganellaceae</taxon>
        <taxon>Proteus</taxon>
    </lineage>
</organism>
<sequence>MALNGKVILVTGAAQGIGRGIALRLAKEGADIALG</sequence>
<dbReference type="InterPro" id="IPR002347">
    <property type="entry name" value="SDR_fam"/>
</dbReference>
<keyword evidence="1" id="KW-0560">Oxidoreductase</keyword>
<proteinExistence type="predicted"/>
<dbReference type="EC" id="1.-.-.-" evidence="1"/>
<dbReference type="Pfam" id="PF00106">
    <property type="entry name" value="adh_short"/>
    <property type="match status" value="1"/>
</dbReference>
<evidence type="ECO:0000313" key="2">
    <source>
        <dbReference type="Proteomes" id="UP000254191"/>
    </source>
</evidence>
<evidence type="ECO:0000313" key="1">
    <source>
        <dbReference type="EMBL" id="SUC39433.1"/>
    </source>
</evidence>
<dbReference type="GO" id="GO:0016491">
    <property type="term" value="F:oxidoreductase activity"/>
    <property type="evidence" value="ECO:0007669"/>
    <property type="project" value="UniProtKB-KW"/>
</dbReference>
<dbReference type="EMBL" id="UGTS01000006">
    <property type="protein sequence ID" value="SUC39433.1"/>
    <property type="molecule type" value="Genomic_DNA"/>
</dbReference>